<protein>
    <recommendedName>
        <fullName evidence="7 10">Ribulose-phosphate 3-epimerase</fullName>
        <ecNumber evidence="7 10">5.1.3.1</ecNumber>
    </recommendedName>
</protein>
<dbReference type="GO" id="GO:0019323">
    <property type="term" value="P:pentose catabolic process"/>
    <property type="evidence" value="ECO:0007669"/>
    <property type="project" value="UniProtKB-UniRule"/>
</dbReference>
<evidence type="ECO:0000256" key="13">
    <source>
        <dbReference type="PIRSR" id="PIRSR001461-2"/>
    </source>
</evidence>
<dbReference type="GO" id="GO:0006098">
    <property type="term" value="P:pentose-phosphate shunt"/>
    <property type="evidence" value="ECO:0007669"/>
    <property type="project" value="UniProtKB-UniRule"/>
</dbReference>
<dbReference type="InterPro" id="IPR026019">
    <property type="entry name" value="Ribul_P_3_epim"/>
</dbReference>
<comment type="caution">
    <text evidence="15">The sequence shown here is derived from an EMBL/GenBank/DDBJ whole genome shotgun (WGS) entry which is preliminary data.</text>
</comment>
<dbReference type="InterPro" id="IPR013785">
    <property type="entry name" value="Aldolase_TIM"/>
</dbReference>
<evidence type="ECO:0000256" key="1">
    <source>
        <dbReference type="ARBA" id="ARBA00001782"/>
    </source>
</evidence>
<evidence type="ECO:0000256" key="7">
    <source>
        <dbReference type="ARBA" id="ARBA00013188"/>
    </source>
</evidence>
<evidence type="ECO:0000256" key="5">
    <source>
        <dbReference type="ARBA" id="ARBA00001954"/>
    </source>
</evidence>
<dbReference type="HAMAP" id="MF_02227">
    <property type="entry name" value="RPE"/>
    <property type="match status" value="1"/>
</dbReference>
<accession>A0A8H9G4J2</accession>
<dbReference type="EMBL" id="BMKM01000008">
    <property type="protein sequence ID" value="GGE28471.1"/>
    <property type="molecule type" value="Genomic_DNA"/>
</dbReference>
<dbReference type="RefSeq" id="WP_182498233.1">
    <property type="nucleotide sequence ID" value="NZ_BMKM01000008.1"/>
</dbReference>
<comment type="cofactor">
    <cofactor evidence="5">
        <name>Fe(2+)</name>
        <dbReference type="ChEBI" id="CHEBI:29033"/>
    </cofactor>
</comment>
<gene>
    <name evidence="10 15" type="primary">rpe</name>
    <name evidence="15" type="ORF">GCM10011516_27710</name>
</gene>
<dbReference type="GO" id="GO:0005737">
    <property type="term" value="C:cytoplasm"/>
    <property type="evidence" value="ECO:0007669"/>
    <property type="project" value="UniProtKB-ARBA"/>
</dbReference>
<feature type="binding site" evidence="10 14">
    <location>
        <position position="69"/>
    </location>
    <ligand>
        <name>substrate</name>
    </ligand>
</feature>
<dbReference type="GO" id="GO:0046872">
    <property type="term" value="F:metal ion binding"/>
    <property type="evidence" value="ECO:0007669"/>
    <property type="project" value="UniProtKB-UniRule"/>
</dbReference>
<dbReference type="InterPro" id="IPR011060">
    <property type="entry name" value="RibuloseP-bd_barrel"/>
</dbReference>
<dbReference type="PROSITE" id="PS01086">
    <property type="entry name" value="RIBUL_P_3_EPIMER_2"/>
    <property type="match status" value="1"/>
</dbReference>
<dbReference type="SUPFAM" id="SSF51366">
    <property type="entry name" value="Ribulose-phoshate binding barrel"/>
    <property type="match status" value="1"/>
</dbReference>
<reference evidence="15" key="1">
    <citation type="journal article" date="2014" name="Int. J. Syst. Evol. Microbiol.">
        <title>Complete genome sequence of Corynebacterium casei LMG S-19264T (=DSM 44701T), isolated from a smear-ripened cheese.</title>
        <authorList>
            <consortium name="US DOE Joint Genome Institute (JGI-PGF)"/>
            <person name="Walter F."/>
            <person name="Albersmeier A."/>
            <person name="Kalinowski J."/>
            <person name="Ruckert C."/>
        </authorList>
    </citation>
    <scope>NUCLEOTIDE SEQUENCE</scope>
    <source>
        <strain evidence="15">CGMCC 1.15966</strain>
    </source>
</reference>
<dbReference type="EC" id="5.1.3.1" evidence="7 10"/>
<dbReference type="InterPro" id="IPR000056">
    <property type="entry name" value="Ribul_P_3_epim-like"/>
</dbReference>
<comment type="cofactor">
    <cofactor evidence="2">
        <name>Mn(2+)</name>
        <dbReference type="ChEBI" id="CHEBI:29035"/>
    </cofactor>
</comment>
<dbReference type="AlphaFoldDB" id="A0A8H9G4J2"/>
<dbReference type="NCBIfam" id="NF004076">
    <property type="entry name" value="PRK05581.1-4"/>
    <property type="match status" value="1"/>
</dbReference>
<evidence type="ECO:0000256" key="4">
    <source>
        <dbReference type="ARBA" id="ARBA00001947"/>
    </source>
</evidence>
<feature type="binding site" evidence="14">
    <location>
        <position position="180"/>
    </location>
    <ligand>
        <name>substrate</name>
    </ligand>
</feature>
<feature type="binding site" evidence="10 14">
    <location>
        <begin position="200"/>
        <end position="201"/>
    </location>
    <ligand>
        <name>substrate</name>
    </ligand>
</feature>
<feature type="binding site" evidence="10 13">
    <location>
        <position position="36"/>
    </location>
    <ligand>
        <name>a divalent metal cation</name>
        <dbReference type="ChEBI" id="CHEBI:60240"/>
    </ligand>
</feature>
<feature type="binding site" evidence="10">
    <location>
        <begin position="178"/>
        <end position="180"/>
    </location>
    <ligand>
        <name>substrate</name>
    </ligand>
</feature>
<keyword evidence="13" id="KW-0464">Manganese</keyword>
<feature type="binding site" evidence="10 14">
    <location>
        <begin position="145"/>
        <end position="148"/>
    </location>
    <ligand>
        <name>substrate</name>
    </ligand>
</feature>
<feature type="binding site" evidence="10 13">
    <location>
        <position position="38"/>
    </location>
    <ligand>
        <name>a divalent metal cation</name>
        <dbReference type="ChEBI" id="CHEBI:60240"/>
    </ligand>
</feature>
<keyword evidence="8 10" id="KW-0479">Metal-binding</keyword>
<comment type="cofactor">
    <cofactor evidence="4">
        <name>Zn(2+)</name>
        <dbReference type="ChEBI" id="CHEBI:29105"/>
    </cofactor>
</comment>
<evidence type="ECO:0000313" key="16">
    <source>
        <dbReference type="Proteomes" id="UP000614460"/>
    </source>
</evidence>
<comment type="pathway">
    <text evidence="10">Carbohydrate degradation.</text>
</comment>
<dbReference type="Proteomes" id="UP000614460">
    <property type="component" value="Unassembled WGS sequence"/>
</dbReference>
<feature type="binding site" evidence="10 14">
    <location>
        <position position="11"/>
    </location>
    <ligand>
        <name>substrate</name>
    </ligand>
</feature>
<sequence length="226" mass="24503">MSTQQHLIAPSVLAADFANLQRDVQMVNESEADWFHIDIMDGVFVPNISFGFPVMNAIAKHAKKPLDVHLMIVDPDRYLKVCKDNGAEIITVHYEACTHLHRTLAAIKELGCKAGVALNPHTPVSLLKDVIQDIDLVCLMSVNPGFGGQKFIERTYSKIKELRALAADQNTDVLIEIDGGVGTSNAGKLLAAGADVLVAGSFVFSSENPMQTIKDLKAVDPTVQLV</sequence>
<comment type="catalytic activity">
    <reaction evidence="1 10 11">
        <text>D-ribulose 5-phosphate = D-xylulose 5-phosphate</text>
        <dbReference type="Rhea" id="RHEA:13677"/>
        <dbReference type="ChEBI" id="CHEBI:57737"/>
        <dbReference type="ChEBI" id="CHEBI:58121"/>
        <dbReference type="EC" id="5.1.3.1"/>
    </reaction>
</comment>
<evidence type="ECO:0000256" key="12">
    <source>
        <dbReference type="PIRSR" id="PIRSR001461-1"/>
    </source>
</evidence>
<comment type="cofactor">
    <cofactor evidence="3">
        <name>Co(2+)</name>
        <dbReference type="ChEBI" id="CHEBI:48828"/>
    </cofactor>
</comment>
<feature type="active site" description="Proton donor" evidence="10 12">
    <location>
        <position position="178"/>
    </location>
</feature>
<keyword evidence="10 11" id="KW-0119">Carbohydrate metabolism</keyword>
<dbReference type="PANTHER" id="PTHR11749">
    <property type="entry name" value="RIBULOSE-5-PHOSPHATE-3-EPIMERASE"/>
    <property type="match status" value="1"/>
</dbReference>
<evidence type="ECO:0000256" key="6">
    <source>
        <dbReference type="ARBA" id="ARBA00009541"/>
    </source>
</evidence>
<dbReference type="FunFam" id="3.20.20.70:FF:000004">
    <property type="entry name" value="Ribulose-phosphate 3-epimerase"/>
    <property type="match status" value="1"/>
</dbReference>
<evidence type="ECO:0000256" key="10">
    <source>
        <dbReference type="HAMAP-Rule" id="MF_02227"/>
    </source>
</evidence>
<comment type="function">
    <text evidence="10">Catalyzes the reversible epimerization of D-ribulose 5-phosphate to D-xylulose 5-phosphate.</text>
</comment>
<comment type="cofactor">
    <cofactor evidence="10 13">
        <name>a divalent metal cation</name>
        <dbReference type="ChEBI" id="CHEBI:60240"/>
    </cofactor>
    <text evidence="10 13">Binds 1 divalent metal cation per subunit.</text>
</comment>
<evidence type="ECO:0000256" key="2">
    <source>
        <dbReference type="ARBA" id="ARBA00001936"/>
    </source>
</evidence>
<feature type="binding site" evidence="10 13">
    <location>
        <position position="69"/>
    </location>
    <ligand>
        <name>a divalent metal cation</name>
        <dbReference type="ChEBI" id="CHEBI:60240"/>
    </ligand>
</feature>
<evidence type="ECO:0000256" key="11">
    <source>
        <dbReference type="PIRNR" id="PIRNR001461"/>
    </source>
</evidence>
<reference evidence="15" key="2">
    <citation type="submission" date="2020-09" db="EMBL/GenBank/DDBJ databases">
        <authorList>
            <person name="Sun Q."/>
            <person name="Zhou Y."/>
        </authorList>
    </citation>
    <scope>NUCLEOTIDE SEQUENCE</scope>
    <source>
        <strain evidence="15">CGMCC 1.15966</strain>
    </source>
</reference>
<organism evidence="15 16">
    <name type="scientific">Sphingobacterium cellulitidis</name>
    <dbReference type="NCBI Taxonomy" id="1768011"/>
    <lineage>
        <taxon>Bacteria</taxon>
        <taxon>Pseudomonadati</taxon>
        <taxon>Bacteroidota</taxon>
        <taxon>Sphingobacteriia</taxon>
        <taxon>Sphingobacteriales</taxon>
        <taxon>Sphingobacteriaceae</taxon>
        <taxon>Sphingobacterium</taxon>
    </lineage>
</organism>
<dbReference type="NCBIfam" id="TIGR01163">
    <property type="entry name" value="rpe"/>
    <property type="match status" value="1"/>
</dbReference>
<feature type="binding site" evidence="10 13">
    <location>
        <position position="178"/>
    </location>
    <ligand>
        <name>a divalent metal cation</name>
        <dbReference type="ChEBI" id="CHEBI:60240"/>
    </ligand>
</feature>
<dbReference type="GO" id="GO:0004750">
    <property type="term" value="F:D-ribulose-phosphate 3-epimerase activity"/>
    <property type="evidence" value="ECO:0007669"/>
    <property type="project" value="UniProtKB-UniRule"/>
</dbReference>
<proteinExistence type="inferred from homology"/>
<keyword evidence="13" id="KW-0862">Zinc</keyword>
<dbReference type="Gene3D" id="3.20.20.70">
    <property type="entry name" value="Aldolase class I"/>
    <property type="match status" value="1"/>
</dbReference>
<feature type="active site" description="Proton acceptor" evidence="10 12">
    <location>
        <position position="38"/>
    </location>
</feature>
<evidence type="ECO:0000256" key="3">
    <source>
        <dbReference type="ARBA" id="ARBA00001941"/>
    </source>
</evidence>
<comment type="similarity">
    <text evidence="6 10 11">Belongs to the ribulose-phosphate 3-epimerase family.</text>
</comment>
<dbReference type="CDD" id="cd00429">
    <property type="entry name" value="RPE"/>
    <property type="match status" value="1"/>
</dbReference>
<keyword evidence="9 10" id="KW-0413">Isomerase</keyword>
<name>A0A8H9G4J2_9SPHI</name>
<dbReference type="PIRSF" id="PIRSF001461">
    <property type="entry name" value="RPE"/>
    <property type="match status" value="1"/>
</dbReference>
<keyword evidence="13" id="KW-0170">Cobalt</keyword>
<evidence type="ECO:0000256" key="14">
    <source>
        <dbReference type="PIRSR" id="PIRSR001461-3"/>
    </source>
</evidence>
<evidence type="ECO:0000256" key="8">
    <source>
        <dbReference type="ARBA" id="ARBA00022723"/>
    </source>
</evidence>
<dbReference type="PROSITE" id="PS01085">
    <property type="entry name" value="RIBUL_P_3_EPIMER_1"/>
    <property type="match status" value="1"/>
</dbReference>
<evidence type="ECO:0000256" key="9">
    <source>
        <dbReference type="ARBA" id="ARBA00023235"/>
    </source>
</evidence>
<evidence type="ECO:0000313" key="15">
    <source>
        <dbReference type="EMBL" id="GGE28471.1"/>
    </source>
</evidence>
<dbReference type="Pfam" id="PF00834">
    <property type="entry name" value="Ribul_P_3_epim"/>
    <property type="match status" value="1"/>
</dbReference>
<keyword evidence="16" id="KW-1185">Reference proteome</keyword>